<evidence type="ECO:0000313" key="2">
    <source>
        <dbReference type="Proteomes" id="UP000663874"/>
    </source>
</evidence>
<dbReference type="EMBL" id="CAJOBE010052033">
    <property type="protein sequence ID" value="CAF4360397.1"/>
    <property type="molecule type" value="Genomic_DNA"/>
</dbReference>
<dbReference type="Proteomes" id="UP000663874">
    <property type="component" value="Unassembled WGS sequence"/>
</dbReference>
<name>A0A820LNM1_9BILA</name>
<gene>
    <name evidence="1" type="ORF">FNK824_LOCUS42650</name>
</gene>
<evidence type="ECO:0000313" key="1">
    <source>
        <dbReference type="EMBL" id="CAF4360397.1"/>
    </source>
</evidence>
<reference evidence="1" key="1">
    <citation type="submission" date="2021-02" db="EMBL/GenBank/DDBJ databases">
        <authorList>
            <person name="Nowell W R."/>
        </authorList>
    </citation>
    <scope>NUCLEOTIDE SEQUENCE</scope>
</reference>
<sequence>MFFLYIIYHVQTIPSSLTLGFLGPTNLPNSNTQAGGHPAL</sequence>
<dbReference type="AlphaFoldDB" id="A0A820LNM1"/>
<comment type="caution">
    <text evidence="1">The sequence shown here is derived from an EMBL/GenBank/DDBJ whole genome shotgun (WGS) entry which is preliminary data.</text>
</comment>
<organism evidence="1 2">
    <name type="scientific">Rotaria sordida</name>
    <dbReference type="NCBI Taxonomy" id="392033"/>
    <lineage>
        <taxon>Eukaryota</taxon>
        <taxon>Metazoa</taxon>
        <taxon>Spiralia</taxon>
        <taxon>Gnathifera</taxon>
        <taxon>Rotifera</taxon>
        <taxon>Eurotatoria</taxon>
        <taxon>Bdelloidea</taxon>
        <taxon>Philodinida</taxon>
        <taxon>Philodinidae</taxon>
        <taxon>Rotaria</taxon>
    </lineage>
</organism>
<proteinExistence type="predicted"/>
<feature type="non-terminal residue" evidence="1">
    <location>
        <position position="40"/>
    </location>
</feature>
<protein>
    <submittedName>
        <fullName evidence="1">Uncharacterized protein</fullName>
    </submittedName>
</protein>
<accession>A0A820LNM1</accession>